<evidence type="ECO:0000256" key="1">
    <source>
        <dbReference type="ARBA" id="ARBA00035012"/>
    </source>
</evidence>
<dbReference type="OrthoDB" id="580851at2"/>
<dbReference type="AlphaFoldDB" id="A0A1T4Y3A2"/>
<dbReference type="RefSeq" id="WP_078924280.1">
    <property type="nucleotide sequence ID" value="NZ_FUYB01000034.1"/>
</dbReference>
<dbReference type="SMART" id="SM00950">
    <property type="entry name" value="Piwi"/>
    <property type="match status" value="1"/>
</dbReference>
<dbReference type="InterPro" id="IPR036397">
    <property type="entry name" value="RNaseH_sf"/>
</dbReference>
<dbReference type="Gene3D" id="3.30.420.10">
    <property type="entry name" value="Ribonuclease H-like superfamily/Ribonuclease H"/>
    <property type="match status" value="1"/>
</dbReference>
<name>A0A1T4Y3A2_9GAMM</name>
<dbReference type="Pfam" id="PF02171">
    <property type="entry name" value="Piwi"/>
    <property type="match status" value="1"/>
</dbReference>
<dbReference type="InterPro" id="IPR012337">
    <property type="entry name" value="RNaseH-like_sf"/>
</dbReference>
<dbReference type="Proteomes" id="UP000190460">
    <property type="component" value="Unassembled WGS sequence"/>
</dbReference>
<evidence type="ECO:0000313" key="5">
    <source>
        <dbReference type="Proteomes" id="UP000190460"/>
    </source>
</evidence>
<keyword evidence="5" id="KW-1185">Reference proteome</keyword>
<dbReference type="PROSITE" id="PS50822">
    <property type="entry name" value="PIWI"/>
    <property type="match status" value="1"/>
</dbReference>
<dbReference type="CDD" id="cd04659">
    <property type="entry name" value="Piwi_piwi-like_ProArk"/>
    <property type="match status" value="1"/>
</dbReference>
<dbReference type="SUPFAM" id="SSF53098">
    <property type="entry name" value="Ribonuclease H-like"/>
    <property type="match status" value="1"/>
</dbReference>
<evidence type="ECO:0000259" key="3">
    <source>
        <dbReference type="PROSITE" id="PS50822"/>
    </source>
</evidence>
<comment type="similarity">
    <text evidence="1">Belongs to the argonaute family. Long pAgo subfamily.</text>
</comment>
<protein>
    <recommendedName>
        <fullName evidence="2">Protein argonaute</fullName>
    </recommendedName>
</protein>
<dbReference type="GO" id="GO:0003676">
    <property type="term" value="F:nucleic acid binding"/>
    <property type="evidence" value="ECO:0007669"/>
    <property type="project" value="InterPro"/>
</dbReference>
<sequence length="659" mass="75381">MKEKHLHHRIGRYITYISSKHDANLLNGLVDNEHTENYLALSIAAIFDIRTLNESGDQEKPVIVIDIQKRVSIDYTISNLLNIGFNPLGCYVRKKNSRRVIGRIESIQNNVLHLNDCNTKEEVLDANQAYIEPSMVNLVRILNKITGAGENNLFKKIISESAKRLHPKEKLSLSSKLIYLLEKKLDKMPQALSANISSNFISNASEAFPSCKSLSKPYLIFDTSGNKTDNWNQRGLNRYGPVNWERFPSRKLNIAVICQAKHQGEVEKFIKKFLDGIQTTIADIGFIQRFRLDIPYIQIFTTPSEKSSSYKMACAEAIDHATSIGRHWDLTLIQINESFHELQSNENPYLVCKAFFLAKNIAVQQFELETILQNDRNLAYSINNIGVACYAKVGGIPWVLPVHQVISHELVIGIGSYVASKESRFGKYRKYIGVTTVFSSDGRYILESRTRAKLFEEYLPELLSTLERAITDVKMKDGWNEYDRVRLIFHVFKPLSYIEINAVRELVEKLKLPYVDFSFISVTEDHPYLLFDESQEGVKSYGHKKGVFVPERGLMVKLSNNEVLLQLTGSNELKQWTDNHPSPLLIKLHDNSTFRDIDYLAGQIFDFSCLSWRTLLPSPTPITILYSDLIAKNLLMLKDISGWSIEDMLGPIGRTRWFL</sequence>
<gene>
    <name evidence="4" type="ORF">SAMN02745130_03868</name>
</gene>
<organism evidence="4 5">
    <name type="scientific">Thiothrix eikelboomii</name>
    <dbReference type="NCBI Taxonomy" id="92487"/>
    <lineage>
        <taxon>Bacteria</taxon>
        <taxon>Pseudomonadati</taxon>
        <taxon>Pseudomonadota</taxon>
        <taxon>Gammaproteobacteria</taxon>
        <taxon>Thiotrichales</taxon>
        <taxon>Thiotrichaceae</taxon>
        <taxon>Thiothrix</taxon>
    </lineage>
</organism>
<evidence type="ECO:0000256" key="2">
    <source>
        <dbReference type="ARBA" id="ARBA00035032"/>
    </source>
</evidence>
<dbReference type="EMBL" id="FUYB01000034">
    <property type="protein sequence ID" value="SKA96289.1"/>
    <property type="molecule type" value="Genomic_DNA"/>
</dbReference>
<evidence type="ECO:0000313" key="4">
    <source>
        <dbReference type="EMBL" id="SKA96289.1"/>
    </source>
</evidence>
<reference evidence="4 5" key="1">
    <citation type="submission" date="2017-02" db="EMBL/GenBank/DDBJ databases">
        <authorList>
            <person name="Peterson S.W."/>
        </authorList>
    </citation>
    <scope>NUCLEOTIDE SEQUENCE [LARGE SCALE GENOMIC DNA]</scope>
    <source>
        <strain evidence="4 5">ATCC 49788</strain>
    </source>
</reference>
<dbReference type="STRING" id="92487.SAMN02745130_03868"/>
<dbReference type="InterPro" id="IPR003165">
    <property type="entry name" value="Piwi"/>
</dbReference>
<proteinExistence type="inferred from homology"/>
<dbReference type="Gene3D" id="3.40.50.2300">
    <property type="match status" value="1"/>
</dbReference>
<feature type="domain" description="Piwi" evidence="3">
    <location>
        <begin position="330"/>
        <end position="639"/>
    </location>
</feature>
<accession>A0A1T4Y3A2</accession>